<evidence type="ECO:0008006" key="3">
    <source>
        <dbReference type="Google" id="ProtNLM"/>
    </source>
</evidence>
<organism evidence="1 2">
    <name type="scientific">Caballeronia sordidicola</name>
    <name type="common">Burkholderia sordidicola</name>
    <dbReference type="NCBI Taxonomy" id="196367"/>
    <lineage>
        <taxon>Bacteria</taxon>
        <taxon>Pseudomonadati</taxon>
        <taxon>Pseudomonadota</taxon>
        <taxon>Betaproteobacteria</taxon>
        <taxon>Burkholderiales</taxon>
        <taxon>Burkholderiaceae</taxon>
        <taxon>Caballeronia</taxon>
    </lineage>
</organism>
<reference evidence="2" key="1">
    <citation type="submission" date="2017-01" db="EMBL/GenBank/DDBJ databases">
        <title>Genome Analysis of Deinococcus marmoris KOPRI26562.</title>
        <authorList>
            <person name="Kim J.H."/>
            <person name="Oh H.-M."/>
        </authorList>
    </citation>
    <scope>NUCLEOTIDE SEQUENCE [LARGE SCALE GENOMIC DNA]</scope>
    <source>
        <strain evidence="2">PAMC 26633</strain>
    </source>
</reference>
<dbReference type="EMBL" id="MTHB01000276">
    <property type="protein sequence ID" value="OXC72448.1"/>
    <property type="molecule type" value="Genomic_DNA"/>
</dbReference>
<dbReference type="AlphaFoldDB" id="A0A226WP97"/>
<evidence type="ECO:0000313" key="1">
    <source>
        <dbReference type="EMBL" id="OXC72448.1"/>
    </source>
</evidence>
<dbReference type="Proteomes" id="UP000214720">
    <property type="component" value="Unassembled WGS sequence"/>
</dbReference>
<evidence type="ECO:0000313" key="2">
    <source>
        <dbReference type="Proteomes" id="UP000214720"/>
    </source>
</evidence>
<sequence>MEDEIIKAATAMGTRRPRQGEAFWGEMVATWKASGVGARRFCREQGLAVSTFSLWRKKLASPVREIKQPLAVTADAAFIVSNLDGEVASSRPPVATQAADVSPSRDGVTLSLAGVRIELSGVHAERIVRFVLGQLGGGRC</sequence>
<protein>
    <recommendedName>
        <fullName evidence="3">Transposase</fullName>
    </recommendedName>
</protein>
<name>A0A226WP97_CABSO</name>
<dbReference type="NCBIfam" id="NF047593">
    <property type="entry name" value="IS66_ISAeme5_TnpA"/>
    <property type="match status" value="1"/>
</dbReference>
<dbReference type="RefSeq" id="WP_089165705.1">
    <property type="nucleotide sequence ID" value="NZ_MTHB01000276.1"/>
</dbReference>
<dbReference type="OrthoDB" id="9005416at2"/>
<gene>
    <name evidence="1" type="ORF">BSU04_41720</name>
</gene>
<comment type="caution">
    <text evidence="1">The sequence shown here is derived from an EMBL/GenBank/DDBJ whole genome shotgun (WGS) entry which is preliminary data.</text>
</comment>
<proteinExistence type="predicted"/>
<accession>A0A226WP97</accession>